<gene>
    <name evidence="1" type="ORF">SBF1_5330004</name>
</gene>
<sequence length="38" mass="4688">MSTVEKRAPETDVNNYYYGRKWFVLSKVLLYHKNYINF</sequence>
<name>A0A2U3LIP7_9FIRM</name>
<dbReference type="Proteomes" id="UP000238916">
    <property type="component" value="Unassembled WGS sequence"/>
</dbReference>
<evidence type="ECO:0000313" key="2">
    <source>
        <dbReference type="Proteomes" id="UP000238916"/>
    </source>
</evidence>
<accession>A0A2U3LIP7</accession>
<dbReference type="AlphaFoldDB" id="A0A2U3LIP7"/>
<dbReference type="EMBL" id="OMOF01000483">
    <property type="protein sequence ID" value="SPF51742.1"/>
    <property type="molecule type" value="Genomic_DNA"/>
</dbReference>
<protein>
    <submittedName>
        <fullName evidence="1">Uncharacterized protein</fullName>
    </submittedName>
</protein>
<reference evidence="2" key="1">
    <citation type="submission" date="2018-02" db="EMBL/GenBank/DDBJ databases">
        <authorList>
            <person name="Hausmann B."/>
        </authorList>
    </citation>
    <scope>NUCLEOTIDE SEQUENCE [LARGE SCALE GENOMIC DNA]</scope>
    <source>
        <strain evidence="2">Peat soil MAG SbF1</strain>
    </source>
</reference>
<evidence type="ECO:0000313" key="1">
    <source>
        <dbReference type="EMBL" id="SPF51742.1"/>
    </source>
</evidence>
<organism evidence="1 2">
    <name type="scientific">Candidatus Desulfosporosinus infrequens</name>
    <dbReference type="NCBI Taxonomy" id="2043169"/>
    <lineage>
        <taxon>Bacteria</taxon>
        <taxon>Bacillati</taxon>
        <taxon>Bacillota</taxon>
        <taxon>Clostridia</taxon>
        <taxon>Eubacteriales</taxon>
        <taxon>Desulfitobacteriaceae</taxon>
        <taxon>Desulfosporosinus</taxon>
    </lineage>
</organism>
<proteinExistence type="predicted"/>